<keyword evidence="5" id="KW-0813">Transport</keyword>
<dbReference type="CDD" id="cd19051">
    <property type="entry name" value="LGIC_TM_cation"/>
    <property type="match status" value="1"/>
</dbReference>
<dbReference type="InterPro" id="IPR006201">
    <property type="entry name" value="Neur_channel"/>
</dbReference>
<evidence type="ECO:0000256" key="3">
    <source>
        <dbReference type="ARBA" id="ARBA00022989"/>
    </source>
</evidence>
<dbReference type="PROSITE" id="PS00236">
    <property type="entry name" value="NEUROTR_ION_CHANNEL"/>
    <property type="match status" value="1"/>
</dbReference>
<evidence type="ECO:0000256" key="1">
    <source>
        <dbReference type="ARBA" id="ARBA00004141"/>
    </source>
</evidence>
<name>K1QE06_MAGGI</name>
<dbReference type="CDD" id="cd18997">
    <property type="entry name" value="LGIC_ECD_nAChR"/>
    <property type="match status" value="1"/>
</dbReference>
<proteinExistence type="inferred from homology"/>
<dbReference type="GO" id="GO:0004888">
    <property type="term" value="F:transmembrane signaling receptor activity"/>
    <property type="evidence" value="ECO:0007669"/>
    <property type="project" value="InterPro"/>
</dbReference>
<feature type="transmembrane region" description="Helical" evidence="5">
    <location>
        <begin position="242"/>
        <end position="265"/>
    </location>
</feature>
<dbReference type="SUPFAM" id="SSF63712">
    <property type="entry name" value="Nicotinic receptor ligand binding domain-like"/>
    <property type="match status" value="1"/>
</dbReference>
<evidence type="ECO:0000259" key="7">
    <source>
        <dbReference type="Pfam" id="PF02931"/>
    </source>
</evidence>
<dbReference type="GO" id="GO:0016020">
    <property type="term" value="C:membrane"/>
    <property type="evidence" value="ECO:0007669"/>
    <property type="project" value="UniProtKB-SubCell"/>
</dbReference>
<keyword evidence="5" id="KW-0407">Ion channel</keyword>
<dbReference type="InterPro" id="IPR036734">
    <property type="entry name" value="Neur_chan_lig-bd_sf"/>
</dbReference>
<dbReference type="InterPro" id="IPR018000">
    <property type="entry name" value="Neurotransmitter_ion_chnl_CS"/>
</dbReference>
<dbReference type="Pfam" id="PF02932">
    <property type="entry name" value="Neur_chan_memb"/>
    <property type="match status" value="1"/>
</dbReference>
<feature type="domain" description="Neurotransmitter-gated ion-channel ligand-binding" evidence="7">
    <location>
        <begin position="32"/>
        <end position="240"/>
    </location>
</feature>
<gene>
    <name evidence="9" type="ORF">CGI_10018758</name>
</gene>
<keyword evidence="2 5" id="KW-0812">Transmembrane</keyword>
<keyword evidence="3 5" id="KW-1133">Transmembrane helix</keyword>
<dbReference type="InterPro" id="IPR006202">
    <property type="entry name" value="Neur_chan_lig-bd"/>
</dbReference>
<comment type="subcellular location">
    <subcellularLocation>
        <location evidence="1">Membrane</location>
        <topology evidence="1">Multi-pass membrane protein</topology>
    </subcellularLocation>
</comment>
<dbReference type="GO" id="GO:0005230">
    <property type="term" value="F:extracellular ligand-gated monoatomic ion channel activity"/>
    <property type="evidence" value="ECO:0007669"/>
    <property type="project" value="InterPro"/>
</dbReference>
<organism evidence="9">
    <name type="scientific">Magallana gigas</name>
    <name type="common">Pacific oyster</name>
    <name type="synonym">Crassostrea gigas</name>
    <dbReference type="NCBI Taxonomy" id="29159"/>
    <lineage>
        <taxon>Eukaryota</taxon>
        <taxon>Metazoa</taxon>
        <taxon>Spiralia</taxon>
        <taxon>Lophotrochozoa</taxon>
        <taxon>Mollusca</taxon>
        <taxon>Bivalvia</taxon>
        <taxon>Autobranchia</taxon>
        <taxon>Pteriomorphia</taxon>
        <taxon>Ostreida</taxon>
        <taxon>Ostreoidea</taxon>
        <taxon>Ostreidae</taxon>
        <taxon>Magallana</taxon>
    </lineage>
</organism>
<keyword evidence="4 5" id="KW-0472">Membrane</keyword>
<dbReference type="FunFam" id="2.70.170.10:FF:000030">
    <property type="entry name" value="AcetylCholine Receptor"/>
    <property type="match status" value="1"/>
</dbReference>
<dbReference type="PANTHER" id="PTHR18945">
    <property type="entry name" value="NEUROTRANSMITTER GATED ION CHANNEL"/>
    <property type="match status" value="1"/>
</dbReference>
<keyword evidence="9" id="KW-0675">Receptor</keyword>
<sequence>MHRISATVAVTFFLTLLINSCYGQQNIQQSRALFEYLLDQSRYNSDVIPICGNQSLLTVKIGIAVRDIVELIEVQQIIRLKIWMRLTWKDCVLKWDPSKFDNITNIVIPYEKIWIPDITLFEGVSDEANMPDMDRYRAYVTSDGEVSYSFATIITTVCRVVVTYFPFDRQVCILTFGSWVYTGKQIDLEAAGDSADIDNFQLHNEWSLESTKLKKRVAYYLCCSDPFPDIIVRIYLKRKPTFYVVTIIFPCFVITSLTFMGFVLPPISGEKISLQMTVLLSLTVFLFLVQDKLPSDSDHFPYLAIYFAFSMLLVCLSSIMSGIVMHVHYKSPERYKMHPILRSLFLDKLRKLVCVSSVKTTCTSQVIIKQGRFMHAVKSIEKHLPRHNSQSKARHSDSNNTIKSDDHVISSNGNIAKESHGNIPVDVEEIEFKGQEDICEDPNEWELLAFILDRLFMGIYVLLNAITAITFFSVMLSKHGNEIDE</sequence>
<feature type="transmembrane region" description="Helical" evidence="5">
    <location>
        <begin position="455"/>
        <end position="476"/>
    </location>
</feature>
<feature type="chain" id="PRO_5036530334" evidence="5">
    <location>
        <begin position="24"/>
        <end position="485"/>
    </location>
</feature>
<reference evidence="9" key="1">
    <citation type="journal article" date="2012" name="Nature">
        <title>The oyster genome reveals stress adaptation and complexity of shell formation.</title>
        <authorList>
            <person name="Zhang G."/>
            <person name="Fang X."/>
            <person name="Guo X."/>
            <person name="Li L."/>
            <person name="Luo R."/>
            <person name="Xu F."/>
            <person name="Yang P."/>
            <person name="Zhang L."/>
            <person name="Wang X."/>
            <person name="Qi H."/>
            <person name="Xiong Z."/>
            <person name="Que H."/>
            <person name="Xie Y."/>
            <person name="Holland P.W."/>
            <person name="Paps J."/>
            <person name="Zhu Y."/>
            <person name="Wu F."/>
            <person name="Chen Y."/>
            <person name="Wang J."/>
            <person name="Peng C."/>
            <person name="Meng J."/>
            <person name="Yang L."/>
            <person name="Liu J."/>
            <person name="Wen B."/>
            <person name="Zhang N."/>
            <person name="Huang Z."/>
            <person name="Zhu Q."/>
            <person name="Feng Y."/>
            <person name="Mount A."/>
            <person name="Hedgecock D."/>
            <person name="Xu Z."/>
            <person name="Liu Y."/>
            <person name="Domazet-Loso T."/>
            <person name="Du Y."/>
            <person name="Sun X."/>
            <person name="Zhang S."/>
            <person name="Liu B."/>
            <person name="Cheng P."/>
            <person name="Jiang X."/>
            <person name="Li J."/>
            <person name="Fan D."/>
            <person name="Wang W."/>
            <person name="Fu W."/>
            <person name="Wang T."/>
            <person name="Wang B."/>
            <person name="Zhang J."/>
            <person name="Peng Z."/>
            <person name="Li Y."/>
            <person name="Li N."/>
            <person name="Wang J."/>
            <person name="Chen M."/>
            <person name="He Y."/>
            <person name="Tan F."/>
            <person name="Song X."/>
            <person name="Zheng Q."/>
            <person name="Huang R."/>
            <person name="Yang H."/>
            <person name="Du X."/>
            <person name="Chen L."/>
            <person name="Yang M."/>
            <person name="Gaffney P.M."/>
            <person name="Wang S."/>
            <person name="Luo L."/>
            <person name="She Z."/>
            <person name="Ming Y."/>
            <person name="Huang W."/>
            <person name="Zhang S."/>
            <person name="Huang B."/>
            <person name="Zhang Y."/>
            <person name="Qu T."/>
            <person name="Ni P."/>
            <person name="Miao G."/>
            <person name="Wang J."/>
            <person name="Wang Q."/>
            <person name="Steinberg C.E."/>
            <person name="Wang H."/>
            <person name="Li N."/>
            <person name="Qian L."/>
            <person name="Zhang G."/>
            <person name="Li Y."/>
            <person name="Yang H."/>
            <person name="Liu X."/>
            <person name="Wang J."/>
            <person name="Yin Y."/>
            <person name="Wang J."/>
        </authorList>
    </citation>
    <scope>NUCLEOTIDE SEQUENCE [LARGE SCALE GENOMIC DNA]</scope>
    <source>
        <strain evidence="9">05x7-T-G4-1.051#20</strain>
    </source>
</reference>
<dbReference type="OrthoDB" id="5975154at2759"/>
<feature type="region of interest" description="Disordered" evidence="6">
    <location>
        <begin position="383"/>
        <end position="408"/>
    </location>
</feature>
<dbReference type="FunFam" id="1.20.58.390:FF:000043">
    <property type="entry name" value="AcetylCholine Receptor"/>
    <property type="match status" value="1"/>
</dbReference>
<evidence type="ECO:0000313" key="9">
    <source>
        <dbReference type="EMBL" id="EKC35132.1"/>
    </source>
</evidence>
<comment type="similarity">
    <text evidence="5">Belongs to the ligand-gated ion channel (TC 1.A.9) family.</text>
</comment>
<feature type="domain" description="Neurotransmitter-gated ion-channel transmembrane" evidence="8">
    <location>
        <begin position="247"/>
        <end position="470"/>
    </location>
</feature>
<dbReference type="Gene3D" id="2.70.170.10">
    <property type="entry name" value="Neurotransmitter-gated ion-channel ligand-binding domain"/>
    <property type="match status" value="1"/>
</dbReference>
<dbReference type="AlphaFoldDB" id="K1QE06"/>
<dbReference type="InterPro" id="IPR006029">
    <property type="entry name" value="Neurotrans-gated_channel_TM"/>
</dbReference>
<keyword evidence="5" id="KW-0732">Signal</keyword>
<dbReference type="InParanoid" id="K1QE06"/>
<dbReference type="PRINTS" id="PR00252">
    <property type="entry name" value="NRIONCHANNEL"/>
</dbReference>
<evidence type="ECO:0000256" key="5">
    <source>
        <dbReference type="RuleBase" id="RU000687"/>
    </source>
</evidence>
<dbReference type="InterPro" id="IPR038050">
    <property type="entry name" value="Neuro_actylchol_rec"/>
</dbReference>
<dbReference type="Gene3D" id="1.20.58.390">
    <property type="entry name" value="Neurotransmitter-gated ion-channel transmembrane domain"/>
    <property type="match status" value="1"/>
</dbReference>
<dbReference type="EMBL" id="JH818057">
    <property type="protein sequence ID" value="EKC35132.1"/>
    <property type="molecule type" value="Genomic_DNA"/>
</dbReference>
<feature type="signal peptide" evidence="5">
    <location>
        <begin position="1"/>
        <end position="23"/>
    </location>
</feature>
<evidence type="ECO:0000259" key="8">
    <source>
        <dbReference type="Pfam" id="PF02932"/>
    </source>
</evidence>
<evidence type="ECO:0000256" key="2">
    <source>
        <dbReference type="ARBA" id="ARBA00022692"/>
    </source>
</evidence>
<dbReference type="InterPro" id="IPR036719">
    <property type="entry name" value="Neuro-gated_channel_TM_sf"/>
</dbReference>
<dbReference type="Pfam" id="PF02931">
    <property type="entry name" value="Neur_chan_LBD"/>
    <property type="match status" value="1"/>
</dbReference>
<evidence type="ECO:0000256" key="4">
    <source>
        <dbReference type="ARBA" id="ARBA00023136"/>
    </source>
</evidence>
<keyword evidence="5" id="KW-0406">Ion transport</keyword>
<feature type="transmembrane region" description="Helical" evidence="5">
    <location>
        <begin position="272"/>
        <end position="290"/>
    </location>
</feature>
<dbReference type="SUPFAM" id="SSF90112">
    <property type="entry name" value="Neurotransmitter-gated ion-channel transmembrane pore"/>
    <property type="match status" value="1"/>
</dbReference>
<accession>K1QE06</accession>
<protein>
    <submittedName>
        <fullName evidence="9">Acetylcholine receptor subunit alpha-like 2</fullName>
    </submittedName>
</protein>
<dbReference type="HOGENOM" id="CLU_018074_1_0_1"/>
<evidence type="ECO:0000256" key="6">
    <source>
        <dbReference type="SAM" id="MobiDB-lite"/>
    </source>
</evidence>
<dbReference type="KEGG" id="crg:105344713"/>
<feature type="transmembrane region" description="Helical" evidence="5">
    <location>
        <begin position="302"/>
        <end position="327"/>
    </location>
</feature>